<dbReference type="EMBL" id="CCBP010000120">
    <property type="protein sequence ID" value="CDO73325.1"/>
    <property type="molecule type" value="Genomic_DNA"/>
</dbReference>
<keyword evidence="3" id="KW-1185">Reference proteome</keyword>
<dbReference type="OMA" id="VNTHACT"/>
<accession>A0A060SG48</accession>
<comment type="caution">
    <text evidence="2">The sequence shown here is derived from an EMBL/GenBank/DDBJ whole genome shotgun (WGS) entry which is preliminary data.</text>
</comment>
<dbReference type="AlphaFoldDB" id="A0A060SG48"/>
<dbReference type="Proteomes" id="UP000029665">
    <property type="component" value="Unassembled WGS sequence"/>
</dbReference>
<name>A0A060SG48_PYCCI</name>
<feature type="region of interest" description="Disordered" evidence="1">
    <location>
        <begin position="95"/>
        <end position="114"/>
    </location>
</feature>
<dbReference type="HOGENOM" id="CLU_852963_0_0_1"/>
<reference evidence="2" key="1">
    <citation type="submission" date="2014-01" db="EMBL/GenBank/DDBJ databases">
        <title>The genome of the white-rot fungus Pycnoporus cinnabarinus: a basidiomycete model with a versatile arsenal for lignocellulosic biomass breakdown.</title>
        <authorList>
            <person name="Levasseur A."/>
            <person name="Lomascolo A."/>
            <person name="Ruiz-Duenas F.J."/>
            <person name="Uzan E."/>
            <person name="Piumi F."/>
            <person name="Kues U."/>
            <person name="Ram A.F.J."/>
            <person name="Murat C."/>
            <person name="Haon M."/>
            <person name="Benoit I."/>
            <person name="Arfi Y."/>
            <person name="Chevret D."/>
            <person name="Drula E."/>
            <person name="Kwon M.J."/>
            <person name="Gouret P."/>
            <person name="Lesage-Meessen L."/>
            <person name="Lombard V."/>
            <person name="Mariette J."/>
            <person name="Noirot C."/>
            <person name="Park J."/>
            <person name="Patyshakuliyeva A."/>
            <person name="Wieneger R.A.B."/>
            <person name="Wosten H.A.B."/>
            <person name="Martin F."/>
            <person name="Coutinho P.M."/>
            <person name="de Vries R."/>
            <person name="Martinez A.T."/>
            <person name="Klopp C."/>
            <person name="Pontarotti P."/>
            <person name="Henrissat B."/>
            <person name="Record E."/>
        </authorList>
    </citation>
    <scope>NUCLEOTIDE SEQUENCE [LARGE SCALE GENOMIC DNA]</scope>
    <source>
        <strain evidence="2">BRFM137</strain>
    </source>
</reference>
<feature type="region of interest" description="Disordered" evidence="1">
    <location>
        <begin position="216"/>
        <end position="250"/>
    </location>
</feature>
<evidence type="ECO:0000256" key="1">
    <source>
        <dbReference type="SAM" id="MobiDB-lite"/>
    </source>
</evidence>
<organism evidence="2 3">
    <name type="scientific">Pycnoporus cinnabarinus</name>
    <name type="common">Cinnabar-red polypore</name>
    <name type="synonym">Trametes cinnabarina</name>
    <dbReference type="NCBI Taxonomy" id="5643"/>
    <lineage>
        <taxon>Eukaryota</taxon>
        <taxon>Fungi</taxon>
        <taxon>Dikarya</taxon>
        <taxon>Basidiomycota</taxon>
        <taxon>Agaricomycotina</taxon>
        <taxon>Agaricomycetes</taxon>
        <taxon>Polyporales</taxon>
        <taxon>Polyporaceae</taxon>
        <taxon>Trametes</taxon>
    </lineage>
</organism>
<evidence type="ECO:0000313" key="3">
    <source>
        <dbReference type="Proteomes" id="UP000029665"/>
    </source>
</evidence>
<proteinExistence type="predicted"/>
<evidence type="ECO:0000313" key="2">
    <source>
        <dbReference type="EMBL" id="CDO73325.1"/>
    </source>
</evidence>
<feature type="region of interest" description="Disordered" evidence="1">
    <location>
        <begin position="262"/>
        <end position="283"/>
    </location>
</feature>
<sequence>MLVNTHACTVSSQTKRLCPRCSARLPVDQDGAVHKHCEDCRRKDREMEERRQERKRMLAQLNRGTAPVRLPFAGFQPTSSPMAEVPPAATALASLPQKRKADADDLPSESQVRPTKMPVRKLNRTEYQTQDRLYDALDAYLDTSEDATFQLNFHGGFTIVLDPDIRPTQRVEIVVEELRERTRLPLGQLVMRVNGILGGYTAHHWCTCMGIAPPPPPKRESQSIATAPTPFPASTPAIQPGAPSAQPAKRNQRTLMNWLASAPKPKRKSVAHSQTSAQKPKDYLGRGVCGGTISVEVVPDFSHPLADAGLRGQRVTLCVQHPGRVF</sequence>
<gene>
    <name evidence="2" type="ORF">BN946_scf185008.g88</name>
</gene>
<dbReference type="OrthoDB" id="2753535at2759"/>
<feature type="compositionally biased region" description="Low complexity" evidence="1">
    <location>
        <begin position="225"/>
        <end position="237"/>
    </location>
</feature>
<protein>
    <submittedName>
        <fullName evidence="2">Uncharacterized protein</fullName>
    </submittedName>
</protein>